<evidence type="ECO:0000256" key="1">
    <source>
        <dbReference type="ARBA" id="ARBA00004141"/>
    </source>
</evidence>
<dbReference type="Proteomes" id="UP000887578">
    <property type="component" value="Unplaced"/>
</dbReference>
<feature type="transmembrane region" description="Helical" evidence="12">
    <location>
        <begin position="255"/>
        <end position="274"/>
    </location>
</feature>
<dbReference type="GO" id="GO:0016020">
    <property type="term" value="C:membrane"/>
    <property type="evidence" value="ECO:0007669"/>
    <property type="project" value="UniProtKB-SubCell"/>
</dbReference>
<dbReference type="AlphaFoldDB" id="A0A914RBY6"/>
<keyword evidence="2" id="KW-0808">Transferase</keyword>
<comment type="subcellular location">
    <subcellularLocation>
        <location evidence="1">Membrane</location>
        <topology evidence="1">Multi-pass membrane protein</topology>
    </subcellularLocation>
</comment>
<keyword evidence="3" id="KW-0879">Wnt signaling pathway</keyword>
<evidence type="ECO:0000256" key="3">
    <source>
        <dbReference type="ARBA" id="ARBA00022687"/>
    </source>
</evidence>
<dbReference type="GO" id="GO:0017147">
    <property type="term" value="F:Wnt-protein binding"/>
    <property type="evidence" value="ECO:0007669"/>
    <property type="project" value="TreeGrafter"/>
</dbReference>
<evidence type="ECO:0000256" key="6">
    <source>
        <dbReference type="ARBA" id="ARBA00023136"/>
    </source>
</evidence>
<evidence type="ECO:0000256" key="10">
    <source>
        <dbReference type="ARBA" id="ARBA00040371"/>
    </source>
</evidence>
<name>A0A914RBY6_9BILA</name>
<dbReference type="GO" id="GO:0005783">
    <property type="term" value="C:endoplasmic reticulum"/>
    <property type="evidence" value="ECO:0007669"/>
    <property type="project" value="TreeGrafter"/>
</dbReference>
<evidence type="ECO:0000256" key="4">
    <source>
        <dbReference type="ARBA" id="ARBA00022692"/>
    </source>
</evidence>
<keyword evidence="4 12" id="KW-0812">Transmembrane</keyword>
<feature type="transmembrane region" description="Helical" evidence="12">
    <location>
        <begin position="432"/>
        <end position="449"/>
    </location>
</feature>
<evidence type="ECO:0000256" key="5">
    <source>
        <dbReference type="ARBA" id="ARBA00022989"/>
    </source>
</evidence>
<keyword evidence="6 12" id="KW-0472">Membrane</keyword>
<proteinExistence type="inferred from homology"/>
<keyword evidence="7" id="KW-0012">Acyltransferase</keyword>
<dbReference type="InterPro" id="IPR049941">
    <property type="entry name" value="LPLAT_7/PORCN-like"/>
</dbReference>
<dbReference type="PANTHER" id="PTHR13906">
    <property type="entry name" value="PORCUPINE"/>
    <property type="match status" value="1"/>
</dbReference>
<dbReference type="WBParaSite" id="PDA_v2.g9140.t1">
    <property type="protein sequence ID" value="PDA_v2.g9140.t1"/>
    <property type="gene ID" value="PDA_v2.g9140"/>
</dbReference>
<dbReference type="GO" id="GO:0016055">
    <property type="term" value="P:Wnt signaling pathway"/>
    <property type="evidence" value="ECO:0007669"/>
    <property type="project" value="UniProtKB-KW"/>
</dbReference>
<evidence type="ECO:0000256" key="11">
    <source>
        <dbReference type="ARBA" id="ARBA00047978"/>
    </source>
</evidence>
<feature type="transmembrane region" description="Helical" evidence="12">
    <location>
        <begin position="40"/>
        <end position="57"/>
    </location>
</feature>
<sequence length="450" mass="51908">MSENSYLDEWYDEDDFYSMEHYSTDTLTTLKYCTTGVFESLWPLLSSIIIFTFLQRILLSFDSYLSRKIIDFLIGTLGITFLIYRNVNYSTIAASVIYFILSAALIRIFRTYKYLGPAFILYSLAAICFCQLLFDSSLFLSFRGSIMIMAMKMISLSFDIHRTEFEDAGFFEMFGYCFNPATYFFGLFTSFEKYKKAKGFGAPKDEIRPLLFAAGYFVASCASVFYGDCLLSLLPEKHVRLNEFREAQSFRFGHYFVQYFLWSTAILGGLGGHLQTVNALKIEFPRSMEEIVAYWNIPMHEFLHRYVYSHTRSINQPFAIGITFLTSALMHGVNFQIAAVLISLGLFGIAENAFRRRLAHRLNLCVKSRDCVHCSHRTGNSKAATVITRCINFVFTISNIILLIYLGMPFDNDETAQIGYSMQHTLGHWKKWYFIGHLYSLFLLLASFVF</sequence>
<accession>A0A914RBY6</accession>
<protein>
    <recommendedName>
        <fullName evidence="10">Protein-serine O-palmitoleoyltransferase porcupine</fullName>
        <ecNumber evidence="9">2.3.1.250</ecNumber>
    </recommendedName>
</protein>
<keyword evidence="13" id="KW-1185">Reference proteome</keyword>
<evidence type="ECO:0000313" key="14">
    <source>
        <dbReference type="WBParaSite" id="PDA_v2.g9140.t1"/>
    </source>
</evidence>
<dbReference type="GO" id="GO:0030258">
    <property type="term" value="P:lipid modification"/>
    <property type="evidence" value="ECO:0007669"/>
    <property type="project" value="TreeGrafter"/>
</dbReference>
<comment type="catalytic activity">
    <reaction evidence="11">
        <text>[Wnt protein]-L-serine + (9Z)-hexadecenoyl-CoA = [Wnt protein]-O-(9Z)-hexadecenoyl-L-serine + CoA</text>
        <dbReference type="Rhea" id="RHEA:45336"/>
        <dbReference type="Rhea" id="RHEA-COMP:11170"/>
        <dbReference type="Rhea" id="RHEA-COMP:11171"/>
        <dbReference type="ChEBI" id="CHEBI:29999"/>
        <dbReference type="ChEBI" id="CHEBI:57287"/>
        <dbReference type="ChEBI" id="CHEBI:61540"/>
        <dbReference type="ChEBI" id="CHEBI:85189"/>
        <dbReference type="EC" id="2.3.1.250"/>
    </reaction>
</comment>
<evidence type="ECO:0000256" key="8">
    <source>
        <dbReference type="ARBA" id="ARBA00038269"/>
    </source>
</evidence>
<feature type="transmembrane region" description="Helical" evidence="12">
    <location>
        <begin position="386"/>
        <end position="406"/>
    </location>
</feature>
<dbReference type="PANTHER" id="PTHR13906:SF12">
    <property type="entry name" value="PROTEIN-SERINE O-PALMITOLEOYLTRANSFERASE PORCUPINE"/>
    <property type="match status" value="1"/>
</dbReference>
<evidence type="ECO:0000256" key="2">
    <source>
        <dbReference type="ARBA" id="ARBA00022679"/>
    </source>
</evidence>
<reference evidence="14" key="1">
    <citation type="submission" date="2022-11" db="UniProtKB">
        <authorList>
            <consortium name="WormBaseParasite"/>
        </authorList>
    </citation>
    <scope>IDENTIFICATION</scope>
</reference>
<comment type="similarity">
    <text evidence="8">Belongs to the membrane-bound acyltransferase family. Porcupine subfamily.</text>
</comment>
<dbReference type="Pfam" id="PF03062">
    <property type="entry name" value="MBOAT"/>
    <property type="match status" value="1"/>
</dbReference>
<feature type="transmembrane region" description="Helical" evidence="12">
    <location>
        <begin position="114"/>
        <end position="134"/>
    </location>
</feature>
<feature type="transmembrane region" description="Helical" evidence="12">
    <location>
        <begin position="69"/>
        <end position="85"/>
    </location>
</feature>
<dbReference type="InterPro" id="IPR004299">
    <property type="entry name" value="MBOAT_fam"/>
</dbReference>
<feature type="transmembrane region" description="Helical" evidence="12">
    <location>
        <begin position="333"/>
        <end position="354"/>
    </location>
</feature>
<dbReference type="EC" id="2.3.1.250" evidence="9"/>
<evidence type="ECO:0000256" key="12">
    <source>
        <dbReference type="SAM" id="Phobius"/>
    </source>
</evidence>
<dbReference type="GO" id="GO:1990698">
    <property type="term" value="F:palmitoleoyltransferase activity"/>
    <property type="evidence" value="ECO:0007669"/>
    <property type="project" value="UniProtKB-EC"/>
</dbReference>
<dbReference type="GO" id="GO:0061355">
    <property type="term" value="P:Wnt protein secretion"/>
    <property type="evidence" value="ECO:0007669"/>
    <property type="project" value="TreeGrafter"/>
</dbReference>
<organism evidence="13 14">
    <name type="scientific">Panagrolaimus davidi</name>
    <dbReference type="NCBI Taxonomy" id="227884"/>
    <lineage>
        <taxon>Eukaryota</taxon>
        <taxon>Metazoa</taxon>
        <taxon>Ecdysozoa</taxon>
        <taxon>Nematoda</taxon>
        <taxon>Chromadorea</taxon>
        <taxon>Rhabditida</taxon>
        <taxon>Tylenchina</taxon>
        <taxon>Panagrolaimomorpha</taxon>
        <taxon>Panagrolaimoidea</taxon>
        <taxon>Panagrolaimidae</taxon>
        <taxon>Panagrolaimus</taxon>
    </lineage>
</organism>
<keyword evidence="5 12" id="KW-1133">Transmembrane helix</keyword>
<evidence type="ECO:0000256" key="7">
    <source>
        <dbReference type="ARBA" id="ARBA00023315"/>
    </source>
</evidence>
<evidence type="ECO:0000313" key="13">
    <source>
        <dbReference type="Proteomes" id="UP000887578"/>
    </source>
</evidence>
<feature type="transmembrane region" description="Helical" evidence="12">
    <location>
        <begin position="211"/>
        <end position="234"/>
    </location>
</feature>
<feature type="transmembrane region" description="Helical" evidence="12">
    <location>
        <begin position="170"/>
        <end position="191"/>
    </location>
</feature>
<evidence type="ECO:0000256" key="9">
    <source>
        <dbReference type="ARBA" id="ARBA00038867"/>
    </source>
</evidence>
<feature type="transmembrane region" description="Helical" evidence="12">
    <location>
        <begin position="91"/>
        <end position="109"/>
    </location>
</feature>